<organism evidence="2 3">
    <name type="scientific">Cetraspora pellucida</name>
    <dbReference type="NCBI Taxonomy" id="1433469"/>
    <lineage>
        <taxon>Eukaryota</taxon>
        <taxon>Fungi</taxon>
        <taxon>Fungi incertae sedis</taxon>
        <taxon>Mucoromycota</taxon>
        <taxon>Glomeromycotina</taxon>
        <taxon>Glomeromycetes</taxon>
        <taxon>Diversisporales</taxon>
        <taxon>Gigasporaceae</taxon>
        <taxon>Cetraspora</taxon>
    </lineage>
</organism>
<name>A0A9N9BIL2_9GLOM</name>
<dbReference type="OrthoDB" id="2420808at2759"/>
<dbReference type="AlphaFoldDB" id="A0A9N9BIL2"/>
<sequence>MLNNQLTINILRELNSRLAFKITELRKENVEIPELRKNFSKSWKLEQKQSKTNEKNNFIVKSDDDVKKINQSLVCKAGYSVSNTTSTKIKNSNDTNISDTTSNSDVVSEQIENISNNITDSDSYQEKDS</sequence>
<evidence type="ECO:0000313" key="3">
    <source>
        <dbReference type="Proteomes" id="UP000789759"/>
    </source>
</evidence>
<dbReference type="Proteomes" id="UP000789759">
    <property type="component" value="Unassembled WGS sequence"/>
</dbReference>
<comment type="caution">
    <text evidence="2">The sequence shown here is derived from an EMBL/GenBank/DDBJ whole genome shotgun (WGS) entry which is preliminary data.</text>
</comment>
<keyword evidence="3" id="KW-1185">Reference proteome</keyword>
<reference evidence="2" key="1">
    <citation type="submission" date="2021-06" db="EMBL/GenBank/DDBJ databases">
        <authorList>
            <person name="Kallberg Y."/>
            <person name="Tangrot J."/>
            <person name="Rosling A."/>
        </authorList>
    </citation>
    <scope>NUCLEOTIDE SEQUENCE</scope>
    <source>
        <strain evidence="2">FL966</strain>
    </source>
</reference>
<protein>
    <submittedName>
        <fullName evidence="2">19302_t:CDS:1</fullName>
    </submittedName>
</protein>
<dbReference type="EMBL" id="CAJVQA010003064">
    <property type="protein sequence ID" value="CAG8565187.1"/>
    <property type="molecule type" value="Genomic_DNA"/>
</dbReference>
<evidence type="ECO:0000313" key="2">
    <source>
        <dbReference type="EMBL" id="CAG8565187.1"/>
    </source>
</evidence>
<gene>
    <name evidence="2" type="ORF">CPELLU_LOCUS5391</name>
</gene>
<proteinExistence type="predicted"/>
<feature type="region of interest" description="Disordered" evidence="1">
    <location>
        <begin position="84"/>
        <end position="107"/>
    </location>
</feature>
<evidence type="ECO:0000256" key="1">
    <source>
        <dbReference type="SAM" id="MobiDB-lite"/>
    </source>
</evidence>
<accession>A0A9N9BIL2</accession>